<evidence type="ECO:0000313" key="2">
    <source>
        <dbReference type="EMBL" id="KAL3234951.1"/>
    </source>
</evidence>
<sequence length="193" mass="22573">MNHKEKLDKIRSLEQEHVDIFNQLLRILDELYLERSHESRKILIKDEQESLLRLRRQMQKGLEESAAILRTLERNDKLQAEGDGDPLSLEDVLASRVRKIMDKNHKLESEAIQLVNERVNLEVAIGKEESRFLNLRQQLQELDEKYGKKPEQTNSQSATDRKNPEYIKLNRQNVAMRELLTALRIHSGSGVIL</sequence>
<comment type="caution">
    <text evidence="2">The sequence shown here is derived from an EMBL/GenBank/DDBJ whole genome shotgun (WGS) entry which is preliminary data.</text>
</comment>
<evidence type="ECO:0000256" key="1">
    <source>
        <dbReference type="SAM" id="MobiDB-lite"/>
    </source>
</evidence>
<dbReference type="Pfam" id="PF20993">
    <property type="entry name" value="CENPH"/>
    <property type="match status" value="1"/>
</dbReference>
<reference evidence="2 3" key="1">
    <citation type="submission" date="2024-05" db="EMBL/GenBank/DDBJ databases">
        <title>Long read based assembly of the Candida bracarensis genome reveals expanded adhesin content.</title>
        <authorList>
            <person name="Marcet-Houben M."/>
            <person name="Ksiezopolska E."/>
            <person name="Gabaldon T."/>
        </authorList>
    </citation>
    <scope>NUCLEOTIDE SEQUENCE [LARGE SCALE GENOMIC DNA]</scope>
    <source>
        <strain evidence="2 3">CBM6</strain>
    </source>
</reference>
<keyword evidence="3" id="KW-1185">Reference proteome</keyword>
<evidence type="ECO:0000313" key="3">
    <source>
        <dbReference type="Proteomes" id="UP001623330"/>
    </source>
</evidence>
<organism evidence="2 3">
    <name type="scientific">Nakaseomyces bracarensis</name>
    <dbReference type="NCBI Taxonomy" id="273131"/>
    <lineage>
        <taxon>Eukaryota</taxon>
        <taxon>Fungi</taxon>
        <taxon>Dikarya</taxon>
        <taxon>Ascomycota</taxon>
        <taxon>Saccharomycotina</taxon>
        <taxon>Saccharomycetes</taxon>
        <taxon>Saccharomycetales</taxon>
        <taxon>Saccharomycetaceae</taxon>
        <taxon>Nakaseomyces</taxon>
    </lineage>
</organism>
<protein>
    <submittedName>
        <fullName evidence="2">Inner kinetochore subunit MCM16</fullName>
    </submittedName>
</protein>
<name>A0ABR4P091_9SACH</name>
<dbReference type="InterPro" id="IPR048744">
    <property type="entry name" value="MCM16"/>
</dbReference>
<gene>
    <name evidence="2" type="ORF">RNJ44_02739</name>
</gene>
<accession>A0ABR4P091</accession>
<dbReference type="EMBL" id="JBEVYD010000002">
    <property type="protein sequence ID" value="KAL3234951.1"/>
    <property type="molecule type" value="Genomic_DNA"/>
</dbReference>
<proteinExistence type="predicted"/>
<dbReference type="Proteomes" id="UP001623330">
    <property type="component" value="Unassembled WGS sequence"/>
</dbReference>
<feature type="region of interest" description="Disordered" evidence="1">
    <location>
        <begin position="143"/>
        <end position="165"/>
    </location>
</feature>